<proteinExistence type="predicted"/>
<accession>A0AAP0MJ90</accession>
<feature type="transmembrane region" description="Helical" evidence="1">
    <location>
        <begin position="7"/>
        <end position="31"/>
    </location>
</feature>
<organism evidence="2 3">
    <name type="scientific">Citrus x changshan-huyou</name>
    <dbReference type="NCBI Taxonomy" id="2935761"/>
    <lineage>
        <taxon>Eukaryota</taxon>
        <taxon>Viridiplantae</taxon>
        <taxon>Streptophyta</taxon>
        <taxon>Embryophyta</taxon>
        <taxon>Tracheophyta</taxon>
        <taxon>Spermatophyta</taxon>
        <taxon>Magnoliopsida</taxon>
        <taxon>eudicotyledons</taxon>
        <taxon>Gunneridae</taxon>
        <taxon>Pentapetalae</taxon>
        <taxon>rosids</taxon>
        <taxon>malvids</taxon>
        <taxon>Sapindales</taxon>
        <taxon>Rutaceae</taxon>
        <taxon>Aurantioideae</taxon>
        <taxon>Citrus</taxon>
    </lineage>
</organism>
<keyword evidence="1" id="KW-1133">Transmembrane helix</keyword>
<protein>
    <submittedName>
        <fullName evidence="2">Uncharacterized protein</fullName>
    </submittedName>
</protein>
<evidence type="ECO:0000313" key="2">
    <source>
        <dbReference type="EMBL" id="KAK9214489.1"/>
    </source>
</evidence>
<keyword evidence="1" id="KW-0472">Membrane</keyword>
<keyword evidence="1" id="KW-0812">Transmembrane</keyword>
<dbReference type="AlphaFoldDB" id="A0AAP0MJ90"/>
<dbReference type="Proteomes" id="UP001428341">
    <property type="component" value="Unassembled WGS sequence"/>
</dbReference>
<evidence type="ECO:0000313" key="3">
    <source>
        <dbReference type="Proteomes" id="UP001428341"/>
    </source>
</evidence>
<feature type="transmembrane region" description="Helical" evidence="1">
    <location>
        <begin position="37"/>
        <end position="56"/>
    </location>
</feature>
<keyword evidence="3" id="KW-1185">Reference proteome</keyword>
<name>A0AAP0MJ90_9ROSI</name>
<reference evidence="2 3" key="1">
    <citation type="submission" date="2024-05" db="EMBL/GenBank/DDBJ databases">
        <title>Haplotype-resolved chromosome-level genome assembly of Huyou (Citrus changshanensis).</title>
        <authorList>
            <person name="Miao C."/>
            <person name="Chen W."/>
            <person name="Wu Y."/>
            <person name="Wang L."/>
            <person name="Zhao S."/>
            <person name="Grierson D."/>
            <person name="Xu C."/>
            <person name="Chen K."/>
        </authorList>
    </citation>
    <scope>NUCLEOTIDE SEQUENCE [LARGE SCALE GENOMIC DNA]</scope>
    <source>
        <strain evidence="2">01-14</strain>
        <tissue evidence="2">Leaf</tissue>
    </source>
</reference>
<sequence length="82" mass="10271">MNYRLMFLILVLDKFVIHGPVWIMVLNYFFYFKTNLFLYYSFLIFLYDFVGLHLDIQNRSITFTEQHWYFIINQDVVFTEYK</sequence>
<gene>
    <name evidence="2" type="ORF">WN944_006481</name>
</gene>
<comment type="caution">
    <text evidence="2">The sequence shown here is derived from an EMBL/GenBank/DDBJ whole genome shotgun (WGS) entry which is preliminary data.</text>
</comment>
<dbReference type="EMBL" id="JBCGBO010000003">
    <property type="protein sequence ID" value="KAK9214489.1"/>
    <property type="molecule type" value="Genomic_DNA"/>
</dbReference>
<evidence type="ECO:0000256" key="1">
    <source>
        <dbReference type="SAM" id="Phobius"/>
    </source>
</evidence>